<protein>
    <submittedName>
        <fullName evidence="1">DUF6389 family protein</fullName>
    </submittedName>
</protein>
<dbReference type="EMBL" id="JAOCZP010000002">
    <property type="protein sequence ID" value="MCT7375027.1"/>
    <property type="molecule type" value="Genomic_DNA"/>
</dbReference>
<evidence type="ECO:0000313" key="2">
    <source>
        <dbReference type="Proteomes" id="UP001320831"/>
    </source>
</evidence>
<dbReference type="Pfam" id="PF19926">
    <property type="entry name" value="DUF6389"/>
    <property type="match status" value="1"/>
</dbReference>
<keyword evidence="2" id="KW-1185">Reference proteome</keyword>
<name>A0ABT2LMG5_9HYPH</name>
<evidence type="ECO:0000313" key="1">
    <source>
        <dbReference type="EMBL" id="MCT7375027.1"/>
    </source>
</evidence>
<dbReference type="Proteomes" id="UP001320831">
    <property type="component" value="Unassembled WGS sequence"/>
</dbReference>
<gene>
    <name evidence="1" type="ORF">N5A92_08245</name>
</gene>
<accession>A0ABT2LMG5</accession>
<dbReference type="RefSeq" id="WP_260901684.1">
    <property type="nucleotide sequence ID" value="NZ_JAOCZP010000002.1"/>
</dbReference>
<reference evidence="1 2" key="1">
    <citation type="submission" date="2022-09" db="EMBL/GenBank/DDBJ databases">
        <title>Chelativorans salina sp. nov., a novel slightly halophilic bacterium isolated from a saline lake sediment enrichment.</title>
        <authorList>
            <person name="Gao L."/>
            <person name="Fang B.-Z."/>
            <person name="Li W.-J."/>
        </authorList>
    </citation>
    <scope>NUCLEOTIDE SEQUENCE [LARGE SCALE GENOMIC DNA]</scope>
    <source>
        <strain evidence="1 2">EGI FJ00035</strain>
    </source>
</reference>
<proteinExistence type="predicted"/>
<dbReference type="InterPro" id="IPR045661">
    <property type="entry name" value="DUF6389"/>
</dbReference>
<organism evidence="1 2">
    <name type="scientific">Chelativorans salis</name>
    <dbReference type="NCBI Taxonomy" id="2978478"/>
    <lineage>
        <taxon>Bacteria</taxon>
        <taxon>Pseudomonadati</taxon>
        <taxon>Pseudomonadota</taxon>
        <taxon>Alphaproteobacteria</taxon>
        <taxon>Hyphomicrobiales</taxon>
        <taxon>Phyllobacteriaceae</taxon>
        <taxon>Chelativorans</taxon>
    </lineage>
</organism>
<sequence>MTADEYRTALQSILQAHAQPALDRLHAIKRSLPEQARQLMVGIHPGQSEEGFFAVMVHLDGPDLYVLNKAIAPHRSLFEVRCMDGQMQPNVPVFDPHEPAFSVNDVIVDTCMEWVESLWQRLGGVGLPAVVFGEEDYGTIESKSLLP</sequence>
<comment type="caution">
    <text evidence="1">The sequence shown here is derived from an EMBL/GenBank/DDBJ whole genome shotgun (WGS) entry which is preliminary data.</text>
</comment>